<keyword evidence="9" id="KW-1185">Reference proteome</keyword>
<dbReference type="GO" id="GO:0004485">
    <property type="term" value="F:methylcrotonoyl-CoA carboxylase activity"/>
    <property type="evidence" value="ECO:0007669"/>
    <property type="project" value="UniProtKB-EC"/>
</dbReference>
<evidence type="ECO:0000313" key="8">
    <source>
        <dbReference type="EMBL" id="TDL16372.1"/>
    </source>
</evidence>
<evidence type="ECO:0000256" key="3">
    <source>
        <dbReference type="ARBA" id="ARBA00026116"/>
    </source>
</evidence>
<feature type="non-terminal residue" evidence="8">
    <location>
        <position position="1"/>
    </location>
</feature>
<evidence type="ECO:0000256" key="2">
    <source>
        <dbReference type="ARBA" id="ARBA00025711"/>
    </source>
</evidence>
<dbReference type="InterPro" id="IPR034733">
    <property type="entry name" value="AcCoA_carboxyl_beta"/>
</dbReference>
<dbReference type="Gene3D" id="3.90.226.10">
    <property type="entry name" value="2-enoyl-CoA Hydratase, Chain A, domain 1"/>
    <property type="match status" value="1"/>
</dbReference>
<protein>
    <recommendedName>
        <fullName evidence="3">methylcrotonoyl-CoA carboxylase</fullName>
        <ecNumber evidence="3">6.4.1.4</ecNumber>
    </recommendedName>
    <alternativeName>
        <fullName evidence="5">3-methylcrotonyl-CoA carboxylase 2</fullName>
    </alternativeName>
    <alternativeName>
        <fullName evidence="4">3-methylcrotonyl-CoA:carbon dioxide ligase subunit beta</fullName>
    </alternativeName>
</protein>
<dbReference type="OrthoDB" id="3247759at2759"/>
<dbReference type="AlphaFoldDB" id="A0A4Y7PNF4"/>
<dbReference type="InterPro" id="IPR045190">
    <property type="entry name" value="MCCB/AccD1-like"/>
</dbReference>
<gene>
    <name evidence="8" type="ORF">BD410DRAFT_731448</name>
</gene>
<dbReference type="Proteomes" id="UP000294933">
    <property type="component" value="Unassembled WGS sequence"/>
</dbReference>
<comment type="pathway">
    <text evidence="2">Amino-acid degradation; L-leucine degradation; (S)-3-hydroxy-3-methylglutaryl-CoA from 3-isovaleryl-CoA: step 2/3.</text>
</comment>
<dbReference type="EMBL" id="ML170245">
    <property type="protein sequence ID" value="TDL16372.1"/>
    <property type="molecule type" value="Genomic_DNA"/>
</dbReference>
<dbReference type="Pfam" id="PF01039">
    <property type="entry name" value="Carboxyl_trans"/>
    <property type="match status" value="1"/>
</dbReference>
<accession>A0A4Y7PNF4</accession>
<organism evidence="8 9">
    <name type="scientific">Rickenella mellea</name>
    <dbReference type="NCBI Taxonomy" id="50990"/>
    <lineage>
        <taxon>Eukaryota</taxon>
        <taxon>Fungi</taxon>
        <taxon>Dikarya</taxon>
        <taxon>Basidiomycota</taxon>
        <taxon>Agaricomycotina</taxon>
        <taxon>Agaricomycetes</taxon>
        <taxon>Hymenochaetales</taxon>
        <taxon>Rickenellaceae</taxon>
        <taxon>Rickenella</taxon>
    </lineage>
</organism>
<dbReference type="PANTHER" id="PTHR22855">
    <property type="entry name" value="ACETYL, PROPIONYL, PYRUVATE, AND GLUTACONYL CARBOXYLASE-RELATED"/>
    <property type="match status" value="1"/>
</dbReference>
<dbReference type="PROSITE" id="PS50980">
    <property type="entry name" value="COA_CT_NTER"/>
    <property type="match status" value="1"/>
</dbReference>
<evidence type="ECO:0000256" key="5">
    <source>
        <dbReference type="ARBA" id="ARBA00031404"/>
    </source>
</evidence>
<dbReference type="SUPFAM" id="SSF52096">
    <property type="entry name" value="ClpP/crotonase"/>
    <property type="match status" value="1"/>
</dbReference>
<dbReference type="VEuPathDB" id="FungiDB:BD410DRAFT_731448"/>
<evidence type="ECO:0000256" key="6">
    <source>
        <dbReference type="ARBA" id="ARBA00052347"/>
    </source>
</evidence>
<proteinExistence type="inferred from homology"/>
<evidence type="ECO:0000259" key="7">
    <source>
        <dbReference type="PROSITE" id="PS50980"/>
    </source>
</evidence>
<dbReference type="EC" id="6.4.1.4" evidence="3"/>
<dbReference type="PANTHER" id="PTHR22855:SF13">
    <property type="entry name" value="METHYLCROTONOYL-COA CARBOXYLASE BETA CHAIN, MITOCHONDRIAL"/>
    <property type="match status" value="1"/>
</dbReference>
<evidence type="ECO:0000313" key="9">
    <source>
        <dbReference type="Proteomes" id="UP000294933"/>
    </source>
</evidence>
<reference evidence="8 9" key="1">
    <citation type="submission" date="2018-06" db="EMBL/GenBank/DDBJ databases">
        <title>A transcriptomic atlas of mushroom development highlights an independent origin of complex multicellularity.</title>
        <authorList>
            <consortium name="DOE Joint Genome Institute"/>
            <person name="Krizsan K."/>
            <person name="Almasi E."/>
            <person name="Merenyi Z."/>
            <person name="Sahu N."/>
            <person name="Viragh M."/>
            <person name="Koszo T."/>
            <person name="Mondo S."/>
            <person name="Kiss B."/>
            <person name="Balint B."/>
            <person name="Kues U."/>
            <person name="Barry K."/>
            <person name="Hegedus J.C."/>
            <person name="Henrissat B."/>
            <person name="Johnson J."/>
            <person name="Lipzen A."/>
            <person name="Ohm R."/>
            <person name="Nagy I."/>
            <person name="Pangilinan J."/>
            <person name="Yan J."/>
            <person name="Xiong Y."/>
            <person name="Grigoriev I.V."/>
            <person name="Hibbett D.S."/>
            <person name="Nagy L.G."/>
        </authorList>
    </citation>
    <scope>NUCLEOTIDE SEQUENCE [LARGE SCALE GENOMIC DNA]</scope>
    <source>
        <strain evidence="8 9">SZMC22713</strain>
    </source>
</reference>
<sequence>AKAEAMDNLVASLESELSDARLGGGTKAAERMKGKGKMLPQERLAALLDPHTPFLELSPLAAHDLYPERVPGAGIITGIGRIAGQECVVVVNDATVKGGSYYPLTVKKHLRAQEIAREHGLPCVYLGEYILWLDCYIY</sequence>
<dbReference type="InterPro" id="IPR011762">
    <property type="entry name" value="COA_CT_N"/>
</dbReference>
<evidence type="ECO:0000256" key="4">
    <source>
        <dbReference type="ARBA" id="ARBA00031237"/>
    </source>
</evidence>
<name>A0A4Y7PNF4_9AGAM</name>
<dbReference type="STRING" id="50990.A0A4Y7PNF4"/>
<evidence type="ECO:0000256" key="1">
    <source>
        <dbReference type="ARBA" id="ARBA00006102"/>
    </source>
</evidence>
<comment type="similarity">
    <text evidence="1">Belongs to the AccD/PCCB family.</text>
</comment>
<dbReference type="GO" id="GO:0006552">
    <property type="term" value="P:L-leucine catabolic process"/>
    <property type="evidence" value="ECO:0007669"/>
    <property type="project" value="UniProtKB-UniPathway"/>
</dbReference>
<dbReference type="GO" id="GO:1905202">
    <property type="term" value="C:methylcrotonoyl-CoA carboxylase complex"/>
    <property type="evidence" value="ECO:0007669"/>
    <property type="project" value="TreeGrafter"/>
</dbReference>
<dbReference type="InterPro" id="IPR029045">
    <property type="entry name" value="ClpP/crotonase-like_dom_sf"/>
</dbReference>
<feature type="domain" description="CoA carboxyltransferase N-terminal" evidence="7">
    <location>
        <begin position="6"/>
        <end position="138"/>
    </location>
</feature>
<comment type="catalytic activity">
    <reaction evidence="6">
        <text>3-methylbut-2-enoyl-CoA + hydrogencarbonate + ATP = 3-methyl-(2E)-glutaconyl-CoA + ADP + phosphate + H(+)</text>
        <dbReference type="Rhea" id="RHEA:13589"/>
        <dbReference type="ChEBI" id="CHEBI:15378"/>
        <dbReference type="ChEBI" id="CHEBI:17544"/>
        <dbReference type="ChEBI" id="CHEBI:30616"/>
        <dbReference type="ChEBI" id="CHEBI:43474"/>
        <dbReference type="ChEBI" id="CHEBI:57344"/>
        <dbReference type="ChEBI" id="CHEBI:57346"/>
        <dbReference type="ChEBI" id="CHEBI:456216"/>
        <dbReference type="EC" id="6.4.1.4"/>
    </reaction>
</comment>
<dbReference type="UniPathway" id="UPA00363">
    <property type="reaction ID" value="UER00861"/>
</dbReference>